<dbReference type="AlphaFoldDB" id="A0AAE2SYT0"/>
<protein>
    <submittedName>
        <fullName evidence="2">DNA-binding transcriptional regulator YafY</fullName>
    </submittedName>
</protein>
<feature type="domain" description="WYL" evidence="1">
    <location>
        <begin position="4"/>
        <end position="25"/>
    </location>
</feature>
<accession>A0AAE2SYT0</accession>
<gene>
    <name evidence="2" type="ORF">GGE16_005453</name>
</gene>
<dbReference type="GO" id="GO:0003677">
    <property type="term" value="F:DNA binding"/>
    <property type="evidence" value="ECO:0007669"/>
    <property type="project" value="UniProtKB-KW"/>
</dbReference>
<sequence length="53" mass="6713">MRVLMAWCELRQDFRHFRTDRIIDMALHEVRYPRRRTVLLKEWRETQDVPVEN</sequence>
<proteinExistence type="predicted"/>
<dbReference type="InterPro" id="IPR026881">
    <property type="entry name" value="WYL_dom"/>
</dbReference>
<reference evidence="2 3" key="1">
    <citation type="submission" date="2020-08" db="EMBL/GenBank/DDBJ databases">
        <title>Genomic Encyclopedia of Type Strains, Phase IV (KMG-V): Genome sequencing to study the core and pangenomes of soil and plant-associated prokaryotes.</title>
        <authorList>
            <person name="Whitman W."/>
        </authorList>
    </citation>
    <scope>NUCLEOTIDE SEQUENCE [LARGE SCALE GENOMIC DNA]</scope>
    <source>
        <strain evidence="2 3">SEMIA 415</strain>
    </source>
</reference>
<dbReference type="EMBL" id="JACIGO010000009">
    <property type="protein sequence ID" value="MBB4293366.1"/>
    <property type="molecule type" value="Genomic_DNA"/>
</dbReference>
<keyword evidence="2" id="KW-0238">DNA-binding</keyword>
<evidence type="ECO:0000259" key="1">
    <source>
        <dbReference type="Pfam" id="PF13280"/>
    </source>
</evidence>
<dbReference type="Pfam" id="PF13280">
    <property type="entry name" value="WYL"/>
    <property type="match status" value="1"/>
</dbReference>
<evidence type="ECO:0000313" key="3">
    <source>
        <dbReference type="Proteomes" id="UP000538507"/>
    </source>
</evidence>
<dbReference type="Proteomes" id="UP000538507">
    <property type="component" value="Unassembled WGS sequence"/>
</dbReference>
<evidence type="ECO:0000313" key="2">
    <source>
        <dbReference type="EMBL" id="MBB4293366.1"/>
    </source>
</evidence>
<organism evidence="2 3">
    <name type="scientific">Rhizobium leguminosarum</name>
    <dbReference type="NCBI Taxonomy" id="384"/>
    <lineage>
        <taxon>Bacteria</taxon>
        <taxon>Pseudomonadati</taxon>
        <taxon>Pseudomonadota</taxon>
        <taxon>Alphaproteobacteria</taxon>
        <taxon>Hyphomicrobiales</taxon>
        <taxon>Rhizobiaceae</taxon>
        <taxon>Rhizobium/Agrobacterium group</taxon>
        <taxon>Rhizobium</taxon>
    </lineage>
</organism>
<comment type="caution">
    <text evidence="2">The sequence shown here is derived from an EMBL/GenBank/DDBJ whole genome shotgun (WGS) entry which is preliminary data.</text>
</comment>
<name>A0AAE2SYT0_RHILE</name>